<evidence type="ECO:0000313" key="2">
    <source>
        <dbReference type="EMBL" id="AUP79860.1"/>
    </source>
</evidence>
<sequence length="520" mass="58941">MFTEKDIEQIQNKGITAEQVNAQVARIKNGMSHSNLVAAATIGEGIESYNDNETKDFIKLYESKQNDLSTLKFVPASGAATRMFKFLFQFLKNFDPSKESIEDYVGKHNDNLIKTFISNLKQFPFYAEVILKAKETNSNFDNLPEGEKYLQFVKTMLDENGLNYSFLPKGLLPFHEYEDAAITAFQEHLFESTLYASSNNNANLHFTVSEKHHRYFSNELIRLKEGLEQETKTTFNVSFSYQKEATETVALTVDGKVFRNDDDSILFRPAGHGALLENLNELDNDVIFIKNVDNIVVANKNVEVSEYKKLLAGILVKVQEQAFELLHKLDEETVLEGTLLEAAMLLSNKMNVPIDGDFEDFTLEEKRNYLKEKLNRPIRVCGMVKNEGEPGGGPFWVKDENGEISLQIVEFAQINIEDSAQQAIVKNATHFNPTDLVCGVKNYKGEKFNLKKFVDPEAAFITMKTQNGIDIKALELPGLWNGSMAYWNSIFVEVPLETFNPVKTVNDLLKPAHQVKYANV</sequence>
<organism evidence="2 3">
    <name type="scientific">Flavivirga eckloniae</name>
    <dbReference type="NCBI Taxonomy" id="1803846"/>
    <lineage>
        <taxon>Bacteria</taxon>
        <taxon>Pseudomonadati</taxon>
        <taxon>Bacteroidota</taxon>
        <taxon>Flavobacteriia</taxon>
        <taxon>Flavobacteriales</taxon>
        <taxon>Flavobacteriaceae</taxon>
        <taxon>Flavivirga</taxon>
    </lineage>
</organism>
<dbReference type="InterPro" id="IPR025393">
    <property type="entry name" value="DUF4301"/>
</dbReference>
<keyword evidence="3" id="KW-1185">Reference proteome</keyword>
<dbReference type="Proteomes" id="UP000235826">
    <property type="component" value="Chromosome"/>
</dbReference>
<dbReference type="Pfam" id="PF14134">
    <property type="entry name" value="DUF4301"/>
    <property type="match status" value="1"/>
</dbReference>
<dbReference type="KEGG" id="fek:C1H87_14565"/>
<accession>A0A2K9PS22</accession>
<name>A0A2K9PS22_9FLAO</name>
<reference evidence="2 3" key="1">
    <citation type="submission" date="2018-01" db="EMBL/GenBank/DDBJ databases">
        <title>Complete genome sequence of Flavivirga eckloniae ECD14 isolated from seaweed Ecklonia cava.</title>
        <authorList>
            <person name="Lee J.H."/>
            <person name="Baik K.S."/>
            <person name="Seong C.N."/>
        </authorList>
    </citation>
    <scope>NUCLEOTIDE SEQUENCE [LARGE SCALE GENOMIC DNA]</scope>
    <source>
        <strain evidence="2 3">ECD14</strain>
    </source>
</reference>
<dbReference type="InterPro" id="IPR029044">
    <property type="entry name" value="Nucleotide-diphossugar_trans"/>
</dbReference>
<evidence type="ECO:0000259" key="1">
    <source>
        <dbReference type="Pfam" id="PF14134"/>
    </source>
</evidence>
<evidence type="ECO:0000313" key="3">
    <source>
        <dbReference type="Proteomes" id="UP000235826"/>
    </source>
</evidence>
<proteinExistence type="predicted"/>
<dbReference type="EMBL" id="CP025791">
    <property type="protein sequence ID" value="AUP79860.1"/>
    <property type="molecule type" value="Genomic_DNA"/>
</dbReference>
<gene>
    <name evidence="2" type="ORF">C1H87_14565</name>
</gene>
<protein>
    <submittedName>
        <fullName evidence="2">DUF4301 domain-containing protein</fullName>
    </submittedName>
</protein>
<dbReference type="OrthoDB" id="5572060at2"/>
<feature type="domain" description="DUF4301" evidence="1">
    <location>
        <begin position="3"/>
        <end position="514"/>
    </location>
</feature>
<dbReference type="RefSeq" id="WP_102756512.1">
    <property type="nucleotide sequence ID" value="NZ_CP025791.1"/>
</dbReference>
<dbReference type="AlphaFoldDB" id="A0A2K9PS22"/>
<dbReference type="SUPFAM" id="SSF53448">
    <property type="entry name" value="Nucleotide-diphospho-sugar transferases"/>
    <property type="match status" value="1"/>
</dbReference>